<dbReference type="InterPro" id="IPR003593">
    <property type="entry name" value="AAA+_ATPase"/>
</dbReference>
<feature type="compositionally biased region" description="Polar residues" evidence="4">
    <location>
        <begin position="1"/>
        <end position="53"/>
    </location>
</feature>
<reference evidence="7" key="1">
    <citation type="submission" date="2024-02" db="UniProtKB">
        <authorList>
            <consortium name="WormBaseParasite"/>
        </authorList>
    </citation>
    <scope>IDENTIFICATION</scope>
</reference>
<evidence type="ECO:0000256" key="4">
    <source>
        <dbReference type="SAM" id="MobiDB-lite"/>
    </source>
</evidence>
<dbReference type="SMART" id="SM00382">
    <property type="entry name" value="AAA"/>
    <property type="match status" value="1"/>
</dbReference>
<dbReference type="WBParaSite" id="MBELARI_LOCUS17834">
    <property type="protein sequence ID" value="MBELARI_LOCUS17834"/>
    <property type="gene ID" value="MBELARI_LOCUS17834"/>
</dbReference>
<sequence>MASNTKIQSPSRISFPQSRLMTPTRMTTPKVSTPITQSRVTLTSTTLERTPITSGLRAPTKLHPPSSRTPSGNNNGSTISSGCSSVASSAYARSSQGSSLTQTNQNENHSESVANTTANPSTITTPSRISSRLQPPSASPLKQSQFGLNGKSSVTKTTITNPSIPSTRSSGSSQLHSTQTTGQQKMLKLKLFSRDKEKKGSPKNSPLMSRKVDQNPSSAGKVEVSKPKTGLKAPTKIMTPKKEVPLVRARPTPTTQRTQIEIETVDKLEKRTSKSSEEDSAYAGFGSTSPASSTSASSSMSIPQNMDTIANGKKIDSADLSLRDNSQEREKPTMAVKGTISTPKSHSREQIETFEASKDPNSSTNPMTITLQKTLQSPTVGVVSPMLANRKFVAQQELIDPVPSNETTEFFEKKKPPVPSRTSKLNPSTEKNEADELVPAMAPIRQPPSYEQLLNKKRIGTSHKGFPESSTTEESLQSVSTTIRPLTTTSRKPETNQKQQASPGSSKAPSESGIAIYAKMQARWKECRERATTGFYHDSFEDSSSVSSGISENFEDVSTDDVSGSSLSDHAMTAVTTYGKLGDYGHFVRSTGKGTVRSSSSAIGERRIHEQHSIQQLLQQCRTSQRGVACQPQYQTISGVPQLSLSSDGETLSIQARSSLRVTPKRQDRPGISTNGFHSLDRKFHLGEIYQKHQEREEQRMGVYDERSTMALISPRRIPQESQQHNRHSVSGSLYARRTPEAVYANFRGDALHRIPDEITMSPSHREKGSPSDFRGSNLSVASSTAYNSLAEKYEAELRKLNRELDGYRKTVNKLTRKQEDYSQIAEMVDQRLSHLGNKMEKAQLKPQELAKLKQEIENLRNLSARLSADSKKEGAGELLRHPSLESVASHRSSMSSSSKSSKTDKSSLNSFNSKGKKSWIRSSFSKAFTRKKNSKNGGLSDSDGSPMHHPLNTINASNSNLNELGSVATVVELKRQLQDRDHTLTDVRLDALDCAREVDQLRETVNRLKHENKQLRADMSRLVYTGRSRTSSKSSLLDDEHLYEHLQTDRSTSSSSKRSSGCQNSVKVVVNVDLTGSIPIAVCPEHEITIGYLTLPERETRWDQLDAQIYALFDAYLCRIDPDHHLGLHCSESVIGYTIGKISRERGSKESSIPPSQVITTTTTIRLFLRGACQSAVDSLILECLFPRSLLDQLLKHIVTHRRLVLSGATGIGKSNLARQLCAYLSIRAGRAPDSVIEVKIPDDGKDKQLVQVERDLEKALRGSDSVLLLDNIPKSRISFVSSVFDSIQLSTEQGPYIICTINRACQLSEMQMQLQHNFKIFLLTNKMEAVNGYMARYLRRRIIDTEYRTNRVIPTEIQRIVDFFSIVLSAINEFIERSNSLDATVGARVFLQCPLDVEQSRAWFIELWNETLVPYMMKVYREGVKILGRCGNFDDPTDRICEHWPWQNGKEIGLQRLPIKEALSQPIARQSFSPLDALMKLQTRPSLLHENL</sequence>
<feature type="domain" description="AAA+ ATPase" evidence="5">
    <location>
        <begin position="1201"/>
        <end position="1350"/>
    </location>
</feature>
<evidence type="ECO:0000256" key="3">
    <source>
        <dbReference type="SAM" id="Coils"/>
    </source>
</evidence>
<feature type="coiled-coil region" evidence="3">
    <location>
        <begin position="784"/>
        <end position="818"/>
    </location>
</feature>
<feature type="coiled-coil region" evidence="3">
    <location>
        <begin position="843"/>
        <end position="870"/>
    </location>
</feature>
<feature type="compositionally biased region" description="Polar residues" evidence="4">
    <location>
        <begin position="174"/>
        <end position="184"/>
    </location>
</feature>
<dbReference type="Proteomes" id="UP000887575">
    <property type="component" value="Unassembled WGS sequence"/>
</dbReference>
<feature type="region of interest" description="Disordered" evidence="4">
    <location>
        <begin position="656"/>
        <end position="678"/>
    </location>
</feature>
<feature type="region of interest" description="Disordered" evidence="4">
    <location>
        <begin position="1"/>
        <end position="233"/>
    </location>
</feature>
<feature type="compositionally biased region" description="Polar residues" evidence="4">
    <location>
        <begin position="468"/>
        <end position="509"/>
    </location>
</feature>
<name>A0AAF3J5P8_9BILA</name>
<feature type="region of interest" description="Disordered" evidence="4">
    <location>
        <begin position="461"/>
        <end position="512"/>
    </location>
</feature>
<dbReference type="PANTHER" id="PTHR12784">
    <property type="entry name" value="STEERIN"/>
    <property type="match status" value="1"/>
</dbReference>
<dbReference type="GO" id="GO:0022008">
    <property type="term" value="P:neurogenesis"/>
    <property type="evidence" value="ECO:0007669"/>
    <property type="project" value="InterPro"/>
</dbReference>
<evidence type="ECO:0000313" key="6">
    <source>
        <dbReference type="Proteomes" id="UP000887575"/>
    </source>
</evidence>
<evidence type="ECO:0000256" key="1">
    <source>
        <dbReference type="ARBA" id="ARBA00006255"/>
    </source>
</evidence>
<feature type="compositionally biased region" description="Basic and acidic residues" evidence="4">
    <location>
        <begin position="313"/>
        <end position="332"/>
    </location>
</feature>
<dbReference type="InterPro" id="IPR057568">
    <property type="entry name" value="CortBP2_NAV1-like_AAA_lid"/>
</dbReference>
<protein>
    <recommendedName>
        <fullName evidence="5">AAA+ ATPase domain-containing protein</fullName>
    </recommendedName>
</protein>
<dbReference type="InterPro" id="IPR027417">
    <property type="entry name" value="P-loop_NTPase"/>
</dbReference>
<feature type="region of interest" description="Disordered" evidence="4">
    <location>
        <begin position="755"/>
        <end position="779"/>
    </location>
</feature>
<feature type="region of interest" description="Disordered" evidence="4">
    <location>
        <begin position="873"/>
        <end position="915"/>
    </location>
</feature>
<feature type="region of interest" description="Disordered" evidence="4">
    <location>
        <begin position="250"/>
        <end position="349"/>
    </location>
</feature>
<feature type="compositionally biased region" description="Basic and acidic residues" evidence="4">
    <location>
        <begin position="264"/>
        <end position="277"/>
    </location>
</feature>
<dbReference type="SUPFAM" id="SSF52540">
    <property type="entry name" value="P-loop containing nucleoside triphosphate hydrolases"/>
    <property type="match status" value="1"/>
</dbReference>
<comment type="similarity">
    <text evidence="1">Belongs to the Nav/unc-53 family.</text>
</comment>
<feature type="region of interest" description="Disordered" evidence="4">
    <location>
        <begin position="931"/>
        <end position="956"/>
    </location>
</feature>
<feature type="compositionally biased region" description="Low complexity" evidence="4">
    <location>
        <begin position="71"/>
        <end position="99"/>
    </location>
</feature>
<keyword evidence="2 3" id="KW-0175">Coiled coil</keyword>
<proteinExistence type="inferred from homology"/>
<evidence type="ECO:0000259" key="5">
    <source>
        <dbReference type="SMART" id="SM00382"/>
    </source>
</evidence>
<dbReference type="PANTHER" id="PTHR12784:SF28">
    <property type="entry name" value="PROTEIN SICKIE"/>
    <property type="match status" value="1"/>
</dbReference>
<feature type="compositionally biased region" description="Low complexity" evidence="4">
    <location>
        <begin position="887"/>
        <end position="911"/>
    </location>
</feature>
<feature type="compositionally biased region" description="Low complexity" evidence="4">
    <location>
        <begin position="250"/>
        <end position="262"/>
    </location>
</feature>
<dbReference type="InterPro" id="IPR057126">
    <property type="entry name" value="NAV1-like_ubiquitin-like"/>
</dbReference>
<evidence type="ECO:0000313" key="7">
    <source>
        <dbReference type="WBParaSite" id="MBELARI_LOCUS17834"/>
    </source>
</evidence>
<feature type="region of interest" description="Disordered" evidence="4">
    <location>
        <begin position="407"/>
        <end position="444"/>
    </location>
</feature>
<feature type="compositionally biased region" description="Low complexity" evidence="4">
    <location>
        <begin position="163"/>
        <end position="173"/>
    </location>
</feature>
<keyword evidence="6" id="KW-1185">Reference proteome</keyword>
<organism evidence="6 7">
    <name type="scientific">Mesorhabditis belari</name>
    <dbReference type="NCBI Taxonomy" id="2138241"/>
    <lineage>
        <taxon>Eukaryota</taxon>
        <taxon>Metazoa</taxon>
        <taxon>Ecdysozoa</taxon>
        <taxon>Nematoda</taxon>
        <taxon>Chromadorea</taxon>
        <taxon>Rhabditida</taxon>
        <taxon>Rhabditina</taxon>
        <taxon>Rhabditomorpha</taxon>
        <taxon>Rhabditoidea</taxon>
        <taxon>Rhabditidae</taxon>
        <taxon>Mesorhabditinae</taxon>
        <taxon>Mesorhabditis</taxon>
    </lineage>
</organism>
<dbReference type="Pfam" id="PF25408">
    <property type="entry name" value="AAA_lid_NAV1"/>
    <property type="match status" value="1"/>
</dbReference>
<feature type="compositionally biased region" description="Low complexity" evidence="4">
    <location>
        <begin position="120"/>
        <end position="132"/>
    </location>
</feature>
<feature type="coiled-coil region" evidence="3">
    <location>
        <begin position="992"/>
        <end position="1019"/>
    </location>
</feature>
<feature type="compositionally biased region" description="Polar residues" evidence="4">
    <location>
        <begin position="420"/>
        <end position="429"/>
    </location>
</feature>
<evidence type="ECO:0000256" key="2">
    <source>
        <dbReference type="ARBA" id="ARBA00023054"/>
    </source>
</evidence>
<dbReference type="Pfam" id="PF23092">
    <property type="entry name" value="Ubiquitin_6"/>
    <property type="match status" value="1"/>
</dbReference>
<feature type="compositionally biased region" description="Low complexity" evidence="4">
    <location>
        <begin position="287"/>
        <end position="301"/>
    </location>
</feature>
<dbReference type="InterPro" id="IPR039041">
    <property type="entry name" value="Nav/unc-53"/>
</dbReference>
<feature type="compositionally biased region" description="Polar residues" evidence="4">
    <location>
        <begin position="133"/>
        <end position="162"/>
    </location>
</feature>
<feature type="compositionally biased region" description="Basic and acidic residues" evidence="4">
    <location>
        <begin position="873"/>
        <end position="884"/>
    </location>
</feature>
<dbReference type="Gene3D" id="3.40.50.300">
    <property type="entry name" value="P-loop containing nucleotide triphosphate hydrolases"/>
    <property type="match status" value="1"/>
</dbReference>
<feature type="compositionally biased region" description="Polar residues" evidence="4">
    <location>
        <begin position="100"/>
        <end position="119"/>
    </location>
</feature>
<accession>A0AAF3J5P8</accession>